<proteinExistence type="predicted"/>
<name>A0A8K0E0C6_9ROSA</name>
<evidence type="ECO:0000313" key="2">
    <source>
        <dbReference type="EMBL" id="KAF3439926.1"/>
    </source>
</evidence>
<dbReference type="EMBL" id="VOIH02000008">
    <property type="protein sequence ID" value="KAF3439926.1"/>
    <property type="molecule type" value="Genomic_DNA"/>
</dbReference>
<organism evidence="2 3">
    <name type="scientific">Rhamnella rubrinervis</name>
    <dbReference type="NCBI Taxonomy" id="2594499"/>
    <lineage>
        <taxon>Eukaryota</taxon>
        <taxon>Viridiplantae</taxon>
        <taxon>Streptophyta</taxon>
        <taxon>Embryophyta</taxon>
        <taxon>Tracheophyta</taxon>
        <taxon>Spermatophyta</taxon>
        <taxon>Magnoliopsida</taxon>
        <taxon>eudicotyledons</taxon>
        <taxon>Gunneridae</taxon>
        <taxon>Pentapetalae</taxon>
        <taxon>rosids</taxon>
        <taxon>fabids</taxon>
        <taxon>Rosales</taxon>
        <taxon>Rhamnaceae</taxon>
        <taxon>rhamnoid group</taxon>
        <taxon>Rhamneae</taxon>
        <taxon>Rhamnella</taxon>
    </lineage>
</organism>
<feature type="compositionally biased region" description="Basic and acidic residues" evidence="1">
    <location>
        <begin position="32"/>
        <end position="43"/>
    </location>
</feature>
<feature type="region of interest" description="Disordered" evidence="1">
    <location>
        <begin position="1"/>
        <end position="43"/>
    </location>
</feature>
<dbReference type="AlphaFoldDB" id="A0A8K0E0C6"/>
<reference evidence="2" key="1">
    <citation type="submission" date="2020-03" db="EMBL/GenBank/DDBJ databases">
        <title>A high-quality chromosome-level genome assembly of a woody plant with both climbing and erect habits, Rhamnella rubrinervis.</title>
        <authorList>
            <person name="Lu Z."/>
            <person name="Yang Y."/>
            <person name="Zhu X."/>
            <person name="Sun Y."/>
        </authorList>
    </citation>
    <scope>NUCLEOTIDE SEQUENCE</scope>
    <source>
        <strain evidence="2">BYM</strain>
        <tissue evidence="2">Leaf</tissue>
    </source>
</reference>
<protein>
    <submittedName>
        <fullName evidence="2">Uncharacterized protein</fullName>
    </submittedName>
</protein>
<accession>A0A8K0E0C6</accession>
<gene>
    <name evidence="2" type="ORF">FNV43_RR18204</name>
</gene>
<dbReference type="Proteomes" id="UP000796880">
    <property type="component" value="Unassembled WGS sequence"/>
</dbReference>
<keyword evidence="3" id="KW-1185">Reference proteome</keyword>
<feature type="compositionally biased region" description="Basic and acidic residues" evidence="1">
    <location>
        <begin position="1"/>
        <end position="15"/>
    </location>
</feature>
<evidence type="ECO:0000256" key="1">
    <source>
        <dbReference type="SAM" id="MobiDB-lite"/>
    </source>
</evidence>
<comment type="caution">
    <text evidence="2">The sequence shown here is derived from an EMBL/GenBank/DDBJ whole genome shotgun (WGS) entry which is preliminary data.</text>
</comment>
<sequence length="170" mass="19841">MCKVLEYPRDKDDRGRKRFNQDYASGSKRAQRSSERSMRTVEKVRVDRVPASVSSMEAIHEVRCSNLDEEKDNFEMVFQRRTSRRNAAFKRKERIAAAIRRFVEHRRNGAAGGIPRKKTARATMWRVEESFTPFMAERVEEGVGRIGDAGSLLLSIERKRRSHIVFMRGY</sequence>
<evidence type="ECO:0000313" key="3">
    <source>
        <dbReference type="Proteomes" id="UP000796880"/>
    </source>
</evidence>